<reference evidence="1 2" key="1">
    <citation type="submission" date="2024-05" db="EMBL/GenBank/DDBJ databases">
        <authorList>
            <person name="De Oliveira J.P."/>
            <person name="Noriler S.A."/>
            <person name="De Oliveira A.G."/>
            <person name="Sipoli D.S."/>
        </authorList>
    </citation>
    <scope>NUCLEOTIDE SEQUENCE [LARGE SCALE GENOMIC DNA]</scope>
    <source>
        <strain evidence="1 2">LABIM192</strain>
    </source>
</reference>
<gene>
    <name evidence="1" type="ORF">ABI908_13605</name>
</gene>
<proteinExistence type="predicted"/>
<organism evidence="1 2">
    <name type="scientific">Chromobacterium phragmitis</name>
    <dbReference type="NCBI Taxonomy" id="2202141"/>
    <lineage>
        <taxon>Bacteria</taxon>
        <taxon>Pseudomonadati</taxon>
        <taxon>Pseudomonadota</taxon>
        <taxon>Betaproteobacteria</taxon>
        <taxon>Neisseriales</taxon>
        <taxon>Chromobacteriaceae</taxon>
        <taxon>Chromobacterium</taxon>
    </lineage>
</organism>
<dbReference type="EMBL" id="JBDXMI010000001">
    <property type="protein sequence ID" value="MEO9385128.1"/>
    <property type="molecule type" value="Genomic_DNA"/>
</dbReference>
<dbReference type="RefSeq" id="WP_347936234.1">
    <property type="nucleotide sequence ID" value="NZ_CP158160.1"/>
</dbReference>
<sequence length="250" mass="29091">MKFCESGCFSFGEAVLNQKISIKTNDESIGESSVTVKVNVGRPLTKGEIEMCQGIFRDSIDYSVVRIVKAIHKTQVGRTRPAVISDPRKPCIYFPPKYDNDPRNSHYYQDDFFTPAGNQSQVRDAKILFMHEMTHIWQRMRWRNYSLEQPSVLEADAGAWYYDKIEKKEKLDLYYLPWKDANSPRVFSQYNHEQQAEIVANYYDIEFLKTPGIPVKKVKYVRDAISSLLVNPRNWNLLPFNANINIFGKD</sequence>
<name>A0ABV0IV29_9NEIS</name>
<dbReference type="Proteomes" id="UP001462502">
    <property type="component" value="Unassembled WGS sequence"/>
</dbReference>
<keyword evidence="2" id="KW-1185">Reference proteome</keyword>
<accession>A0ABV0IV29</accession>
<protein>
    <submittedName>
        <fullName evidence="1">Uncharacterized protein</fullName>
    </submittedName>
</protein>
<evidence type="ECO:0000313" key="1">
    <source>
        <dbReference type="EMBL" id="MEO9385128.1"/>
    </source>
</evidence>
<comment type="caution">
    <text evidence="1">The sequence shown here is derived from an EMBL/GenBank/DDBJ whole genome shotgun (WGS) entry which is preliminary data.</text>
</comment>
<evidence type="ECO:0000313" key="2">
    <source>
        <dbReference type="Proteomes" id="UP001462502"/>
    </source>
</evidence>